<dbReference type="InterPro" id="IPR021772">
    <property type="entry name" value="WDR48/Bun107"/>
</dbReference>
<dbReference type="GO" id="GO:0043130">
    <property type="term" value="F:ubiquitin binding"/>
    <property type="evidence" value="ECO:0007669"/>
    <property type="project" value="TreeGrafter"/>
</dbReference>
<feature type="compositionally biased region" description="Polar residues" evidence="5">
    <location>
        <begin position="680"/>
        <end position="691"/>
    </location>
</feature>
<feature type="compositionally biased region" description="Polar residues" evidence="5">
    <location>
        <begin position="636"/>
        <end position="645"/>
    </location>
</feature>
<evidence type="ECO:0000256" key="1">
    <source>
        <dbReference type="ARBA" id="ARBA00006917"/>
    </source>
</evidence>
<dbReference type="InterPro" id="IPR019775">
    <property type="entry name" value="WD40_repeat_CS"/>
</dbReference>
<keyword evidence="7" id="KW-1185">Reference proteome</keyword>
<keyword evidence="3" id="KW-0677">Repeat</keyword>
<dbReference type="InterPro" id="IPR051246">
    <property type="entry name" value="WDR48"/>
</dbReference>
<feature type="region of interest" description="Disordered" evidence="5">
    <location>
        <begin position="574"/>
        <end position="691"/>
    </location>
</feature>
<evidence type="ECO:0000256" key="5">
    <source>
        <dbReference type="SAM" id="MobiDB-lite"/>
    </source>
</evidence>
<evidence type="ECO:0008006" key="8">
    <source>
        <dbReference type="Google" id="ProtNLM"/>
    </source>
</evidence>
<dbReference type="PANTHER" id="PTHR19862">
    <property type="entry name" value="WD REPEAT-CONTAINING PROTEIN 48"/>
    <property type="match status" value="1"/>
</dbReference>
<sequence length="932" mass="101980">MKASARRSVSYVVEACDEERAHRLGVNSLAIDPNVQQSINETTGHGGVLFSAGRDGVVASWDLHFEFHRPSAHAEWELDHDFETPAPKATNRAFTQMHTDWVNDIVVCRDGRAVVSASSDRTVKLWSVNDPESCSSTIGWHNDYVKCLASANQAGWVASGGFDKRVNIWDLEKCQAAAAIHTNADQNMYSLGAHNTITKTSIYAMAVNPSGKVLATGSPDKVVRLWDPRSGQQIGRLTGHTDNIRTLLISEDGSHILSGSSDSTIKLWSVKAQRCLATYETHADSVWSLYSDDPELKIFYAGSRDGLVTKTEISGCNEMDNESECIGLFKEKSGVSKIVVLQDKYIWTATSSSDINRWLSIPSRESRQTLIDSAYNIDIPTSASAKLPPARPPYHSQYSEPFVGSDNLTLYAKSVMSIPISYQEDDDDSNELIQPLRSAPDGTISGKPGITAHLVLQNRRHVLTQDTNGEIGLWDIVKCTQVKKFGKRPLHDVAQEVNGMDCAPAWCTVDTKIGAITVQMDGFTCFDCEMYADEADLPDTYEIREDQRINLGKWVLAHLFKEFLNKVIELQHREEEKAHDEKQERKSTTTVIRAADTPPPDTHTKKSTTPKPPLTAITTNINNNPAFPPNSPMSPGCNSISSGPFTAPPTTSPQDDYFSGAHHPTAEPTSPVQPPPPVALSTSPASPTGNFINRLKHLSVKAKISKTPSGEENDTQADLPKRSMGDAPKNGYHGAGKKTEKEASSSSDSLKTHYTPPSPSEFPPLSIPSSTTIIITEESAEASTGIDLYRGTAAYAGIDAELIANTAPSWLLAYLYHNKIPNKDAVKLTFSLSPHKGSKMPELPAGGSNRLLANRVLRVRKLIHHVGEKLGMAPGQAVQDIELLCCDTILPLTMTLASIKQHIMKSSGDILLTYRYISESNKRLSEKSRISS</sequence>
<gene>
    <name evidence="6" type="ORF">O0I10_003934</name>
</gene>
<feature type="repeat" description="WD" evidence="4">
    <location>
        <begin position="202"/>
        <end position="236"/>
    </location>
</feature>
<feature type="compositionally biased region" description="Low complexity" evidence="5">
    <location>
        <begin position="614"/>
        <end position="625"/>
    </location>
</feature>
<dbReference type="GO" id="GO:0000724">
    <property type="term" value="P:double-strand break repair via homologous recombination"/>
    <property type="evidence" value="ECO:0007669"/>
    <property type="project" value="TreeGrafter"/>
</dbReference>
<dbReference type="InterPro" id="IPR015943">
    <property type="entry name" value="WD40/YVTN_repeat-like_dom_sf"/>
</dbReference>
<evidence type="ECO:0000256" key="2">
    <source>
        <dbReference type="ARBA" id="ARBA00022574"/>
    </source>
</evidence>
<dbReference type="SUPFAM" id="SSF50978">
    <property type="entry name" value="WD40 repeat-like"/>
    <property type="match status" value="1"/>
</dbReference>
<dbReference type="RefSeq" id="XP_058345389.1">
    <property type="nucleotide sequence ID" value="XM_058484000.1"/>
</dbReference>
<evidence type="ECO:0000313" key="6">
    <source>
        <dbReference type="EMBL" id="KAJ8660476.1"/>
    </source>
</evidence>
<feature type="repeat" description="WD" evidence="4">
    <location>
        <begin position="237"/>
        <end position="278"/>
    </location>
</feature>
<proteinExistence type="inferred from homology"/>
<feature type="repeat" description="WD" evidence="4">
    <location>
        <begin position="95"/>
        <end position="136"/>
    </location>
</feature>
<dbReference type="AlphaFoldDB" id="A0AAD7VAC0"/>
<evidence type="ECO:0000256" key="3">
    <source>
        <dbReference type="ARBA" id="ARBA00022737"/>
    </source>
</evidence>
<evidence type="ECO:0000313" key="7">
    <source>
        <dbReference type="Proteomes" id="UP001234581"/>
    </source>
</evidence>
<dbReference type="GeneID" id="83211347"/>
<reference evidence="6 7" key="1">
    <citation type="submission" date="2023-03" db="EMBL/GenBank/DDBJ databases">
        <title>Genome sequence of Lichtheimia ornata CBS 291.66.</title>
        <authorList>
            <person name="Mohabir J.T."/>
            <person name="Shea T.P."/>
            <person name="Kurbessoian T."/>
            <person name="Berby B."/>
            <person name="Fontaine J."/>
            <person name="Livny J."/>
            <person name="Gnirke A."/>
            <person name="Stajich J.E."/>
            <person name="Cuomo C.A."/>
        </authorList>
    </citation>
    <scope>NUCLEOTIDE SEQUENCE [LARGE SCALE GENOMIC DNA]</scope>
    <source>
        <strain evidence="6">CBS 291.66</strain>
    </source>
</reference>
<name>A0AAD7VAC0_9FUNG</name>
<dbReference type="PROSITE" id="PS50294">
    <property type="entry name" value="WD_REPEATS_REGION"/>
    <property type="match status" value="4"/>
</dbReference>
<dbReference type="CDD" id="cd00200">
    <property type="entry name" value="WD40"/>
    <property type="match status" value="1"/>
</dbReference>
<comment type="caution">
    <text evidence="6">The sequence shown here is derived from an EMBL/GenBank/DDBJ whole genome shotgun (WGS) entry which is preliminary data.</text>
</comment>
<feature type="compositionally biased region" description="Pro residues" evidence="5">
    <location>
        <begin position="756"/>
        <end position="766"/>
    </location>
</feature>
<dbReference type="PROSITE" id="PS00678">
    <property type="entry name" value="WD_REPEATS_1"/>
    <property type="match status" value="1"/>
</dbReference>
<dbReference type="InterPro" id="IPR020472">
    <property type="entry name" value="WD40_PAC1"/>
</dbReference>
<evidence type="ECO:0000256" key="4">
    <source>
        <dbReference type="PROSITE-ProRule" id="PRU00221"/>
    </source>
</evidence>
<dbReference type="InterPro" id="IPR036322">
    <property type="entry name" value="WD40_repeat_dom_sf"/>
</dbReference>
<dbReference type="Pfam" id="PF00400">
    <property type="entry name" value="WD40"/>
    <property type="match status" value="5"/>
</dbReference>
<feature type="region of interest" description="Disordered" evidence="5">
    <location>
        <begin position="703"/>
        <end position="768"/>
    </location>
</feature>
<dbReference type="PROSITE" id="PS50082">
    <property type="entry name" value="WD_REPEATS_2"/>
    <property type="match status" value="4"/>
</dbReference>
<accession>A0AAD7VAC0</accession>
<feature type="repeat" description="WD" evidence="4">
    <location>
        <begin position="138"/>
        <end position="179"/>
    </location>
</feature>
<dbReference type="SMART" id="SM00320">
    <property type="entry name" value="WD40"/>
    <property type="match status" value="7"/>
</dbReference>
<organism evidence="6 7">
    <name type="scientific">Lichtheimia ornata</name>
    <dbReference type="NCBI Taxonomy" id="688661"/>
    <lineage>
        <taxon>Eukaryota</taxon>
        <taxon>Fungi</taxon>
        <taxon>Fungi incertae sedis</taxon>
        <taxon>Mucoromycota</taxon>
        <taxon>Mucoromycotina</taxon>
        <taxon>Mucoromycetes</taxon>
        <taxon>Mucorales</taxon>
        <taxon>Lichtheimiaceae</taxon>
        <taxon>Lichtheimia</taxon>
    </lineage>
</organism>
<dbReference type="Proteomes" id="UP001234581">
    <property type="component" value="Unassembled WGS sequence"/>
</dbReference>
<dbReference type="Pfam" id="PF11816">
    <property type="entry name" value="DUF3337"/>
    <property type="match status" value="1"/>
</dbReference>
<keyword evidence="2 4" id="KW-0853">WD repeat</keyword>
<dbReference type="Gene3D" id="2.130.10.10">
    <property type="entry name" value="YVTN repeat-like/Quinoprotein amine dehydrogenase"/>
    <property type="match status" value="2"/>
</dbReference>
<dbReference type="PRINTS" id="PR00320">
    <property type="entry name" value="GPROTEINBRPT"/>
</dbReference>
<protein>
    <recommendedName>
        <fullName evidence="8">WD40 repeat-like protein</fullName>
    </recommendedName>
</protein>
<dbReference type="PANTHER" id="PTHR19862:SF14">
    <property type="entry name" value="WD REPEAT-CONTAINING PROTEIN 48"/>
    <property type="match status" value="1"/>
</dbReference>
<comment type="similarity">
    <text evidence="1">Belongs to the WD repeat WDR48 family.</text>
</comment>
<feature type="compositionally biased region" description="Basic and acidic residues" evidence="5">
    <location>
        <begin position="574"/>
        <end position="587"/>
    </location>
</feature>
<dbReference type="EMBL" id="JARTCD010000013">
    <property type="protein sequence ID" value="KAJ8660476.1"/>
    <property type="molecule type" value="Genomic_DNA"/>
</dbReference>
<dbReference type="InterPro" id="IPR001680">
    <property type="entry name" value="WD40_rpt"/>
</dbReference>